<organism evidence="9 10">
    <name type="scientific">Populus alba x Populus x berolinensis</name>
    <dbReference type="NCBI Taxonomy" id="444605"/>
    <lineage>
        <taxon>Eukaryota</taxon>
        <taxon>Viridiplantae</taxon>
        <taxon>Streptophyta</taxon>
        <taxon>Embryophyta</taxon>
        <taxon>Tracheophyta</taxon>
        <taxon>Spermatophyta</taxon>
        <taxon>Magnoliopsida</taxon>
        <taxon>eudicotyledons</taxon>
        <taxon>Gunneridae</taxon>
        <taxon>Pentapetalae</taxon>
        <taxon>rosids</taxon>
        <taxon>fabids</taxon>
        <taxon>Malpighiales</taxon>
        <taxon>Salicaceae</taxon>
        <taxon>Saliceae</taxon>
        <taxon>Populus</taxon>
    </lineage>
</organism>
<keyword evidence="4 8" id="KW-0812">Transmembrane</keyword>
<dbReference type="GO" id="GO:0048367">
    <property type="term" value="P:shoot system development"/>
    <property type="evidence" value="ECO:0007669"/>
    <property type="project" value="UniProtKB-ARBA"/>
</dbReference>
<accession>A0AAD6WGF1</accession>
<gene>
    <name evidence="9" type="ORF">NC653_001783</name>
</gene>
<keyword evidence="6 8" id="KW-0472">Membrane</keyword>
<keyword evidence="3" id="KW-1003">Cell membrane</keyword>
<dbReference type="InterPro" id="IPR012552">
    <property type="entry name" value="DVL"/>
</dbReference>
<dbReference type="InterPro" id="IPR051525">
    <property type="entry name" value="DVL_RTFL_regulatory"/>
</dbReference>
<evidence type="ECO:0000256" key="8">
    <source>
        <dbReference type="SAM" id="Phobius"/>
    </source>
</evidence>
<keyword evidence="5 8" id="KW-1133">Transmembrane helix</keyword>
<evidence type="ECO:0000256" key="2">
    <source>
        <dbReference type="ARBA" id="ARBA00022473"/>
    </source>
</evidence>
<dbReference type="Pfam" id="PF08137">
    <property type="entry name" value="DVL"/>
    <property type="match status" value="1"/>
</dbReference>
<proteinExistence type="inferred from homology"/>
<evidence type="ECO:0000256" key="4">
    <source>
        <dbReference type="ARBA" id="ARBA00022692"/>
    </source>
</evidence>
<protein>
    <submittedName>
        <fullName evidence="9">Uncharacterized protein</fullName>
    </submittedName>
</protein>
<dbReference type="GO" id="GO:0008285">
    <property type="term" value="P:negative regulation of cell population proliferation"/>
    <property type="evidence" value="ECO:0007669"/>
    <property type="project" value="InterPro"/>
</dbReference>
<dbReference type="EMBL" id="JAQIZT010000001">
    <property type="protein sequence ID" value="KAJ7011452.1"/>
    <property type="molecule type" value="Genomic_DNA"/>
</dbReference>
<reference evidence="9 10" key="1">
    <citation type="journal article" date="2023" name="Mol. Ecol. Resour.">
        <title>Chromosome-level genome assembly of a triploid poplar Populus alba 'Berolinensis'.</title>
        <authorList>
            <person name="Chen S."/>
            <person name="Yu Y."/>
            <person name="Wang X."/>
            <person name="Wang S."/>
            <person name="Zhang T."/>
            <person name="Zhou Y."/>
            <person name="He R."/>
            <person name="Meng N."/>
            <person name="Wang Y."/>
            <person name="Liu W."/>
            <person name="Liu Z."/>
            <person name="Liu J."/>
            <person name="Guo Q."/>
            <person name="Huang H."/>
            <person name="Sederoff R.R."/>
            <person name="Wang G."/>
            <person name="Qu G."/>
            <person name="Chen S."/>
        </authorList>
    </citation>
    <scope>NUCLEOTIDE SEQUENCE [LARGE SCALE GENOMIC DNA]</scope>
    <source>
        <strain evidence="9">SC-2020</strain>
    </source>
</reference>
<comment type="caution">
    <text evidence="9">The sequence shown here is derived from an EMBL/GenBank/DDBJ whole genome shotgun (WGS) entry which is preliminary data.</text>
</comment>
<evidence type="ECO:0000256" key="7">
    <source>
        <dbReference type="ARBA" id="ARBA00024340"/>
    </source>
</evidence>
<evidence type="ECO:0000256" key="5">
    <source>
        <dbReference type="ARBA" id="ARBA00022989"/>
    </source>
</evidence>
<keyword evidence="2" id="KW-0217">Developmental protein</keyword>
<comment type="similarity">
    <text evidence="7">Belongs to the DVL/RTFL small polypeptides family.</text>
</comment>
<sequence>MGEIKFQVYNKSSTGAKKAPATGRSKGHGFTNKCAALVKEQRARIYILRRCATMLLCCSMYLVQYGLVSWGKGVVAYPFSQATQNFLLVSATVPSFFYLIGKQSISGFWGHRSQEIS</sequence>
<dbReference type="PANTHER" id="PTHR33102">
    <property type="entry name" value="DVL19-RELATED-RELATED"/>
    <property type="match status" value="1"/>
</dbReference>
<comment type="subcellular location">
    <subcellularLocation>
        <location evidence="1">Cell membrane</location>
        <topology evidence="1">Single-pass membrane protein</topology>
    </subcellularLocation>
</comment>
<dbReference type="GO" id="GO:0005886">
    <property type="term" value="C:plasma membrane"/>
    <property type="evidence" value="ECO:0007669"/>
    <property type="project" value="UniProtKB-SubCell"/>
</dbReference>
<evidence type="ECO:0000256" key="3">
    <source>
        <dbReference type="ARBA" id="ARBA00022475"/>
    </source>
</evidence>
<dbReference type="AlphaFoldDB" id="A0AAD6WGF1"/>
<evidence type="ECO:0000313" key="9">
    <source>
        <dbReference type="EMBL" id="KAJ7011452.1"/>
    </source>
</evidence>
<keyword evidence="10" id="KW-1185">Reference proteome</keyword>
<evidence type="ECO:0000256" key="1">
    <source>
        <dbReference type="ARBA" id="ARBA00004162"/>
    </source>
</evidence>
<evidence type="ECO:0000313" key="10">
    <source>
        <dbReference type="Proteomes" id="UP001164929"/>
    </source>
</evidence>
<feature type="transmembrane region" description="Helical" evidence="8">
    <location>
        <begin position="51"/>
        <end position="70"/>
    </location>
</feature>
<feature type="transmembrane region" description="Helical" evidence="8">
    <location>
        <begin position="82"/>
        <end position="100"/>
    </location>
</feature>
<evidence type="ECO:0000256" key="6">
    <source>
        <dbReference type="ARBA" id="ARBA00023136"/>
    </source>
</evidence>
<dbReference type="Proteomes" id="UP001164929">
    <property type="component" value="Chromosome 1"/>
</dbReference>
<name>A0AAD6WGF1_9ROSI</name>